<dbReference type="PANTHER" id="PTHR33876">
    <property type="entry name" value="UNNAMED PRODUCT"/>
    <property type="match status" value="1"/>
</dbReference>
<keyword evidence="1" id="KW-0472">Membrane</keyword>
<dbReference type="OrthoDB" id="9811044at2"/>
<name>A0A292YKH4_9BACL</name>
<feature type="transmembrane region" description="Helical" evidence="1">
    <location>
        <begin position="44"/>
        <end position="67"/>
    </location>
</feature>
<feature type="transmembrane region" description="Helical" evidence="1">
    <location>
        <begin position="79"/>
        <end position="98"/>
    </location>
</feature>
<evidence type="ECO:0000256" key="1">
    <source>
        <dbReference type="SAM" id="Phobius"/>
    </source>
</evidence>
<dbReference type="PANTHER" id="PTHR33876:SF4">
    <property type="entry name" value="CHLOROPLAST PROTEIN FOR GROWTH AND FERTILITY 2"/>
    <property type="match status" value="1"/>
</dbReference>
<comment type="caution">
    <text evidence="3">The sequence shown here is derived from an EMBL/GenBank/DDBJ whole genome shotgun (WGS) entry which is preliminary data.</text>
</comment>
<gene>
    <name evidence="3" type="ORF">EFBL_1290</name>
</gene>
<reference evidence="4" key="1">
    <citation type="submission" date="2017-07" db="EMBL/GenBank/DDBJ databases">
        <title>Draft genome sequence of Effusibacillus lacus strain skLN1.</title>
        <authorList>
            <person name="Watanabe M."/>
            <person name="Kojima H."/>
            <person name="Fukui M."/>
        </authorList>
    </citation>
    <scope>NUCLEOTIDE SEQUENCE [LARGE SCALE GENOMIC DNA]</scope>
    <source>
        <strain evidence="4">skLN1</strain>
    </source>
</reference>
<evidence type="ECO:0000259" key="2">
    <source>
        <dbReference type="Pfam" id="PF13386"/>
    </source>
</evidence>
<dbReference type="InterPro" id="IPR052776">
    <property type="entry name" value="Chloro_ReproSupport/MetalTrans"/>
</dbReference>
<keyword evidence="1" id="KW-0812">Transmembrane</keyword>
<feature type="domain" description="Urease accessory protein UreH-like transmembrane" evidence="2">
    <location>
        <begin position="35"/>
        <end position="219"/>
    </location>
</feature>
<dbReference type="RefSeq" id="WP_096181361.1">
    <property type="nucleotide sequence ID" value="NZ_BDUF01000026.1"/>
</dbReference>
<feature type="transmembrane region" description="Helical" evidence="1">
    <location>
        <begin position="136"/>
        <end position="157"/>
    </location>
</feature>
<keyword evidence="4" id="KW-1185">Reference proteome</keyword>
<accession>A0A292YKH4</accession>
<feature type="transmembrane region" description="Helical" evidence="1">
    <location>
        <begin position="169"/>
        <end position="196"/>
    </location>
</feature>
<dbReference type="Proteomes" id="UP000217785">
    <property type="component" value="Unassembled WGS sequence"/>
</dbReference>
<sequence>MDYSLLSVLLFGFVLGIKHAIEPDHVIAVSTIASHSKSLLRSTFAGIFWGIGHSVTLLLIGLGLILFKIELPDSIAMSFEFLVGIMLVGLGVSSILAIRKQKFHIHEHEHDGQLHKHFHSHQHETGNKHLHVDVSYFKSMLIGLVHGLAGSAAMVLLTMSSVSSAWEGVLYILLFGAGTILGMMLFTTLIGFPFVLSAKKIGINTLLTQFTAAVSIAYGCFYMYNLGITEGLFAIWLGAL</sequence>
<keyword evidence="1" id="KW-1133">Transmembrane helix</keyword>
<evidence type="ECO:0000313" key="3">
    <source>
        <dbReference type="EMBL" id="GAX89666.1"/>
    </source>
</evidence>
<feature type="transmembrane region" description="Helical" evidence="1">
    <location>
        <begin position="216"/>
        <end position="239"/>
    </location>
</feature>
<dbReference type="Pfam" id="PF13386">
    <property type="entry name" value="DsbD_2"/>
    <property type="match status" value="1"/>
</dbReference>
<proteinExistence type="predicted"/>
<dbReference type="AlphaFoldDB" id="A0A292YKH4"/>
<evidence type="ECO:0000313" key="4">
    <source>
        <dbReference type="Proteomes" id="UP000217785"/>
    </source>
</evidence>
<protein>
    <submittedName>
        <fullName evidence="3">Urease accessory protein UreH</fullName>
    </submittedName>
</protein>
<dbReference type="InterPro" id="IPR039447">
    <property type="entry name" value="UreH-like_TM_dom"/>
</dbReference>
<dbReference type="EMBL" id="BDUF01000026">
    <property type="protein sequence ID" value="GAX89666.1"/>
    <property type="molecule type" value="Genomic_DNA"/>
</dbReference>
<organism evidence="3 4">
    <name type="scientific">Effusibacillus lacus</name>
    <dbReference type="NCBI Taxonomy" id="1348429"/>
    <lineage>
        <taxon>Bacteria</taxon>
        <taxon>Bacillati</taxon>
        <taxon>Bacillota</taxon>
        <taxon>Bacilli</taxon>
        <taxon>Bacillales</taxon>
        <taxon>Alicyclobacillaceae</taxon>
        <taxon>Effusibacillus</taxon>
    </lineage>
</organism>